<feature type="non-terminal residue" evidence="2">
    <location>
        <position position="1151"/>
    </location>
</feature>
<accession>A0A0G1ME93</accession>
<feature type="transmembrane region" description="Helical" evidence="1">
    <location>
        <begin position="108"/>
        <end position="127"/>
    </location>
</feature>
<keyword evidence="1" id="KW-1133">Transmembrane helix</keyword>
<dbReference type="SUPFAM" id="SSF46955">
    <property type="entry name" value="Putative DNA-binding domain"/>
    <property type="match status" value="1"/>
</dbReference>
<evidence type="ECO:0000256" key="1">
    <source>
        <dbReference type="SAM" id="Phobius"/>
    </source>
</evidence>
<dbReference type="Proteomes" id="UP000034889">
    <property type="component" value="Unassembled WGS sequence"/>
</dbReference>
<keyword evidence="1" id="KW-0472">Membrane</keyword>
<evidence type="ECO:0000313" key="3">
    <source>
        <dbReference type="Proteomes" id="UP000034889"/>
    </source>
</evidence>
<protein>
    <submittedName>
        <fullName evidence="2">Outer membrane autotransporter</fullName>
    </submittedName>
</protein>
<dbReference type="AlphaFoldDB" id="A0A0G1ME93"/>
<reference evidence="2 3" key="1">
    <citation type="journal article" date="2015" name="Nature">
        <title>rRNA introns, odd ribosomes, and small enigmatic genomes across a large radiation of phyla.</title>
        <authorList>
            <person name="Brown C.T."/>
            <person name="Hug L.A."/>
            <person name="Thomas B.C."/>
            <person name="Sharon I."/>
            <person name="Castelle C.J."/>
            <person name="Singh A."/>
            <person name="Wilkins M.J."/>
            <person name="Williams K.H."/>
            <person name="Banfield J.F."/>
        </authorList>
    </citation>
    <scope>NUCLEOTIDE SEQUENCE [LARGE SCALE GENOMIC DNA]</scope>
</reference>
<proteinExistence type="predicted"/>
<dbReference type="EMBL" id="LCJM01000001">
    <property type="protein sequence ID" value="KKT79192.1"/>
    <property type="molecule type" value="Genomic_DNA"/>
</dbReference>
<dbReference type="InterPro" id="IPR009061">
    <property type="entry name" value="DNA-bd_dom_put_sf"/>
</dbReference>
<organism evidence="2 3">
    <name type="scientific">Candidatus Giovannonibacteria bacterium GW2011_GWC2_44_8</name>
    <dbReference type="NCBI Taxonomy" id="1618657"/>
    <lineage>
        <taxon>Bacteria</taxon>
        <taxon>Candidatus Giovannoniibacteriota</taxon>
    </lineage>
</organism>
<name>A0A0G1ME93_9BACT</name>
<gene>
    <name evidence="2" type="ORF">UW74_C0001G0001</name>
</gene>
<dbReference type="Gene3D" id="1.10.1660.10">
    <property type="match status" value="1"/>
</dbReference>
<comment type="caution">
    <text evidence="2">The sequence shown here is derived from an EMBL/GenBank/DDBJ whole genome shotgun (WGS) entry which is preliminary data.</text>
</comment>
<sequence length="1151" mass="119905">MEEKKYNVADILKKLGVGKTTVLRWEKEGKIPLAKRDHMGWRYWDEKEFYEILAIKGGQFQEKTLLKPDNLDLSPDAPKVRSEQFLPALSKTREIKEIRKGRAFDESMLFGLKFGTAALLAGLVLFASSGAADEFAIGMDASWNALVRSIEYSTARLNASGAFIAESASPLYERGKAFDDRIFAFFDGGSDLLARGGFAMRNFYREGGNGLLEGVSILKIKASEDFSDFRSAIVLAQKSAGRNGAALADFMSDFKSAPRFLSALGKINFSLSDFLPDFSLARELKADWEFIKPDVKALPRGIYGFYANNAFLAANVFQDARMFFVEFGRFIARVFYETDRAVKTVSAPPPSAEKKVRPESAQQAPMKGVTVIDNSRIIERIIEKEVSSGADDEKLQKLERLLFEKISSVEQALDRKIQGNFNSVAITQRINNLGGSSAPVNDIIVKRIEITESCTGCGTSSSSSGSGTVGSGTLGQIPYYAAAGTTLTATSSIFIADSGNVGIGTTSPDKKLEVSGGDLLVKNGGYLIDGTTLVSGLEGYGFKTDVASSLFHGFYFHNIGTTVASRAYFIGAGNNEATGRAGELLFGSSYMRFRTNSTDSSFGSEVMRLTSDGLVGIGTISPFAKLAVTGTSTDATNAFLVANSNNLSLFNILNNGNVGIGTTSPGSIFSVQGVGNFQSATSTLYTGLVAPGFLATSSGLTITGGSINLSSGATSTFNNGIALSVGCFQMPSGTCLTSSGGDATTLDTLDSTQFLRSDASDSYTSGTLTFDAGTTLNLSNISASTLLAVNNSGNVIASTTPYGLSFHATGTAATSTFAGGLAIKTSGLVYDYSTDNVGIGTAAPSQKLDIAGNIALTGSDPALFYIPGGKSKASRPRFTTVSGSVIWEFVPGSNSSIAGFGFSTETDINNTARADWFINTTGAYLSSFKTGTGTAVPLIFRVGDVTDEATAERMRITTSGLVGIGTTSPWAKLSVNNYSSGASNVPLFAVASSTGAGATSTAFIIDSVGNVGIATTSPSYPFSVTGNTLLGGNATATGLIYSQGSGTSTFAGGISTAGLASSNGLTISGGNLILNSTSYSSLDGAGLTQSAGALAVGAGTCVTINANDVAVTSNCTDAATLDSIEGASLLRSDASDSYTSGTLTFDSGTNL</sequence>
<keyword evidence="1" id="KW-0812">Transmembrane</keyword>
<evidence type="ECO:0000313" key="2">
    <source>
        <dbReference type="EMBL" id="KKT79192.1"/>
    </source>
</evidence>